<keyword evidence="2" id="KW-1185">Reference proteome</keyword>
<evidence type="ECO:0000313" key="1">
    <source>
        <dbReference type="EMBL" id="PHM61004.1"/>
    </source>
</evidence>
<accession>A0A2D0KC12</accession>
<evidence type="ECO:0000313" key="2">
    <source>
        <dbReference type="Proteomes" id="UP000222168"/>
    </source>
</evidence>
<proteinExistence type="predicted"/>
<reference evidence="1 2" key="1">
    <citation type="journal article" date="2017" name="Nat. Microbiol.">
        <title>Natural product diversity associated with the nematode symbionts Photorhabdus and Xenorhabdus.</title>
        <authorList>
            <person name="Tobias N.J."/>
            <person name="Wolff H."/>
            <person name="Djahanschiri B."/>
            <person name="Grundmann F."/>
            <person name="Kronenwerth M."/>
            <person name="Shi Y.M."/>
            <person name="Simonyi S."/>
            <person name="Grun P."/>
            <person name="Shapiro-Ilan D."/>
            <person name="Pidot S.J."/>
            <person name="Stinear T.P."/>
            <person name="Ebersberger I."/>
            <person name="Bode H.B."/>
        </authorList>
    </citation>
    <scope>NUCLEOTIDE SEQUENCE [LARGE SCALE GENOMIC DNA]</scope>
    <source>
        <strain evidence="1 2">DSM 22670</strain>
    </source>
</reference>
<comment type="caution">
    <text evidence="1">The sequence shown here is derived from an EMBL/GenBank/DDBJ whole genome shotgun (WGS) entry which is preliminary data.</text>
</comment>
<protein>
    <submittedName>
        <fullName evidence="1">2-isopropylmalate synthase</fullName>
    </submittedName>
</protein>
<organism evidence="1 2">
    <name type="scientific">Xenorhabdus ishibashii</name>
    <dbReference type="NCBI Taxonomy" id="1034471"/>
    <lineage>
        <taxon>Bacteria</taxon>
        <taxon>Pseudomonadati</taxon>
        <taxon>Pseudomonadota</taxon>
        <taxon>Gammaproteobacteria</taxon>
        <taxon>Enterobacterales</taxon>
        <taxon>Morganellaceae</taxon>
        <taxon>Xenorhabdus</taxon>
    </lineage>
</organism>
<gene>
    <name evidence="1" type="ORF">Xish_00111</name>
</gene>
<sequence length="70" mass="7934">MSYHATMERTTVVLEVEVDLGSDIRHIHSPASVFIPASVAHSYRFIRGCGTYINFVHKGDYHESLLEITQ</sequence>
<name>A0A2D0KC12_9GAMM</name>
<dbReference type="Proteomes" id="UP000222168">
    <property type="component" value="Unassembled WGS sequence"/>
</dbReference>
<dbReference type="AlphaFoldDB" id="A0A2D0KC12"/>
<dbReference type="EMBL" id="NJAK01000001">
    <property type="protein sequence ID" value="PHM61004.1"/>
    <property type="molecule type" value="Genomic_DNA"/>
</dbReference>